<gene>
    <name evidence="6 9" type="primary">minC</name>
    <name evidence="9" type="ORF">J8380_15780</name>
</gene>
<dbReference type="Gene3D" id="3.30.70.260">
    <property type="match status" value="1"/>
</dbReference>
<dbReference type="PANTHER" id="PTHR34108:SF1">
    <property type="entry name" value="SEPTUM SITE-DETERMINING PROTEIN MINC"/>
    <property type="match status" value="1"/>
</dbReference>
<dbReference type="EMBL" id="CP072800">
    <property type="protein sequence ID" value="QTR51869.1"/>
    <property type="molecule type" value="Genomic_DNA"/>
</dbReference>
<dbReference type="InterPro" id="IPR005526">
    <property type="entry name" value="Septum_form_inhib_MinC_C"/>
</dbReference>
<dbReference type="Proteomes" id="UP000672027">
    <property type="component" value="Chromosome"/>
</dbReference>
<feature type="domain" description="Septum formation inhibitor MinC N-terminal" evidence="8">
    <location>
        <begin position="7"/>
        <end position="79"/>
    </location>
</feature>
<dbReference type="InterPro" id="IPR013033">
    <property type="entry name" value="MinC"/>
</dbReference>
<dbReference type="Gene3D" id="2.160.20.70">
    <property type="match status" value="1"/>
</dbReference>
<evidence type="ECO:0000313" key="10">
    <source>
        <dbReference type="Proteomes" id="UP000672027"/>
    </source>
</evidence>
<reference evidence="9 10" key="1">
    <citation type="submission" date="2021-04" db="EMBL/GenBank/DDBJ databases">
        <title>Genomics, taxonomy and metabolism of representatives of sulfur bacteria of the genus Thiothrix: Thiothrix fructosivorans QT, Thiothrix unzii A1T and three new species, Thiothrix subterranea sp. nov., Thiothrix litoralis sp. nov. and 'Candidatus Thiothrix anitrata' sp. nov.</title>
        <authorList>
            <person name="Ravin N.V."/>
            <person name="Smolyakov D."/>
            <person name="Rudenko T.S."/>
            <person name="Mardanov A.V."/>
            <person name="Beletsky A.V."/>
            <person name="Markov N.D."/>
            <person name="Fomenkov A.I."/>
            <person name="Roberts R.J."/>
            <person name="Karnachuk O.V."/>
            <person name="Novikov A."/>
            <person name="Grabovich M.Y."/>
        </authorList>
    </citation>
    <scope>NUCLEOTIDE SEQUENCE [LARGE SCALE GENOMIC DNA]</scope>
    <source>
        <strain evidence="9 10">A52</strain>
    </source>
</reference>
<dbReference type="InterPro" id="IPR036145">
    <property type="entry name" value="MinC_C_sf"/>
</dbReference>
<proteinExistence type="inferred from homology"/>
<comment type="similarity">
    <text evidence="1 6">Belongs to the MinC family.</text>
</comment>
<comment type="subunit">
    <text evidence="6">Interacts with MinD and FtsZ.</text>
</comment>
<evidence type="ECO:0000256" key="1">
    <source>
        <dbReference type="ARBA" id="ARBA00006291"/>
    </source>
</evidence>
<dbReference type="Pfam" id="PF03775">
    <property type="entry name" value="MinC_C"/>
    <property type="match status" value="1"/>
</dbReference>
<evidence type="ECO:0000256" key="3">
    <source>
        <dbReference type="ARBA" id="ARBA00023210"/>
    </source>
</evidence>
<comment type="function">
    <text evidence="5 6">Cell division inhibitor that blocks the formation of polar Z ring septums. Rapidly oscillates between the poles of the cell to destabilize FtsZ filaments that have formed before they mature into polar Z rings. Prevents FtsZ polymerization.</text>
</comment>
<sequence length="233" mass="25269">MVAVEAVEIKGEMLLFNVLQLHSPDTVKIRQGLQHKRDSSPQLFANSPLVLDGAALGSACRDLDMQALRALVIDLGFIPVGVRNIPEECLQSATQAGWSVLRSARVVPPRTERTVAREPVAAQKPSVEVVDRPVRSGQQVYFPDGDVVVLQHTSAGSEILAGGSVHVYGSLRGRVLAGIHGDTSARIFCQKLEAELVAIAGNYRLLDEMDTDLKGQPAMVWLEGEKLRIAPMF</sequence>
<evidence type="ECO:0000256" key="2">
    <source>
        <dbReference type="ARBA" id="ARBA00022618"/>
    </source>
</evidence>
<keyword evidence="3 6" id="KW-0717">Septation</keyword>
<protein>
    <recommendedName>
        <fullName evidence="6">Probable septum site-determining protein MinC</fullName>
    </recommendedName>
</protein>
<evidence type="ECO:0000259" key="7">
    <source>
        <dbReference type="Pfam" id="PF03775"/>
    </source>
</evidence>
<evidence type="ECO:0000259" key="8">
    <source>
        <dbReference type="Pfam" id="PF05209"/>
    </source>
</evidence>
<dbReference type="HAMAP" id="MF_00267">
    <property type="entry name" value="MinC"/>
    <property type="match status" value="1"/>
</dbReference>
<dbReference type="PANTHER" id="PTHR34108">
    <property type="entry name" value="SEPTUM SITE-DETERMINING PROTEIN MINC"/>
    <property type="match status" value="1"/>
</dbReference>
<dbReference type="InterPro" id="IPR016098">
    <property type="entry name" value="CAP/MinC_C"/>
</dbReference>
<accession>A0ABX7X9H9</accession>
<feature type="domain" description="Septum formation inhibitor MinC C-terminal" evidence="7">
    <location>
        <begin position="129"/>
        <end position="229"/>
    </location>
</feature>
<evidence type="ECO:0000256" key="6">
    <source>
        <dbReference type="HAMAP-Rule" id="MF_00267"/>
    </source>
</evidence>
<keyword evidence="10" id="KW-1185">Reference proteome</keyword>
<dbReference type="SUPFAM" id="SSF63848">
    <property type="entry name" value="Cell-division inhibitor MinC, C-terminal domain"/>
    <property type="match status" value="1"/>
</dbReference>
<dbReference type="Pfam" id="PF05209">
    <property type="entry name" value="MinC_N"/>
    <property type="match status" value="1"/>
</dbReference>
<organism evidence="9 10">
    <name type="scientific">Candidatus Thiothrix anitrata</name>
    <dbReference type="NCBI Taxonomy" id="2823902"/>
    <lineage>
        <taxon>Bacteria</taxon>
        <taxon>Pseudomonadati</taxon>
        <taxon>Pseudomonadota</taxon>
        <taxon>Gammaproteobacteria</taxon>
        <taxon>Thiotrichales</taxon>
        <taxon>Thiotrichaceae</taxon>
        <taxon>Thiothrix</taxon>
    </lineage>
</organism>
<evidence type="ECO:0000256" key="5">
    <source>
        <dbReference type="ARBA" id="ARBA00025606"/>
    </source>
</evidence>
<keyword evidence="2 6" id="KW-0132">Cell division</keyword>
<keyword evidence="4 6" id="KW-0131">Cell cycle</keyword>
<dbReference type="NCBIfam" id="TIGR01222">
    <property type="entry name" value="minC"/>
    <property type="match status" value="1"/>
</dbReference>
<name>A0ABX7X9H9_9GAMM</name>
<evidence type="ECO:0000256" key="4">
    <source>
        <dbReference type="ARBA" id="ARBA00023306"/>
    </source>
</evidence>
<dbReference type="InterPro" id="IPR007874">
    <property type="entry name" value="MinC_N"/>
</dbReference>
<evidence type="ECO:0000313" key="9">
    <source>
        <dbReference type="EMBL" id="QTR51869.1"/>
    </source>
</evidence>